<dbReference type="EMBL" id="CP001674">
    <property type="protein sequence ID" value="ACT49664.1"/>
    <property type="molecule type" value="Genomic_DNA"/>
</dbReference>
<reference evidence="4" key="1">
    <citation type="submission" date="2009-07" db="EMBL/GenBank/DDBJ databases">
        <title>Complete sequence of chromosome of Methylovorus sp. SIP3-4.</title>
        <authorList>
            <person name="Lucas S."/>
            <person name="Copeland A."/>
            <person name="Lapidus A."/>
            <person name="Glavina del Rio T."/>
            <person name="Tice H."/>
            <person name="Bruce D."/>
            <person name="Goodwin L."/>
            <person name="Pitluck S."/>
            <person name="Clum A."/>
            <person name="Larimer F."/>
            <person name="Land M."/>
            <person name="Hauser L."/>
            <person name="Kyrpides N."/>
            <person name="Mikhailova N."/>
            <person name="Kayluzhnaya M."/>
            <person name="Chistoserdova L."/>
        </authorList>
    </citation>
    <scope>NUCLEOTIDE SEQUENCE [LARGE SCALE GENOMIC DNA]</scope>
    <source>
        <strain evidence="4">SIP3-4</strain>
    </source>
</reference>
<dbReference type="PANTHER" id="PTHR30273">
    <property type="entry name" value="PERIPLASMIC SIGNAL SENSOR AND SIGMA FACTOR ACTIVATOR FECR-RELATED"/>
    <property type="match status" value="1"/>
</dbReference>
<dbReference type="OrthoDB" id="1099576at2"/>
<feature type="domain" description="FecR protein" evidence="1">
    <location>
        <begin position="118"/>
        <end position="209"/>
    </location>
</feature>
<dbReference type="AlphaFoldDB" id="C6X944"/>
<dbReference type="InterPro" id="IPR032623">
    <property type="entry name" value="FecR_N"/>
</dbReference>
<evidence type="ECO:0000259" key="2">
    <source>
        <dbReference type="Pfam" id="PF16220"/>
    </source>
</evidence>
<dbReference type="STRING" id="582744.Msip34_0416"/>
<feature type="domain" description="FecR N-terminal" evidence="2">
    <location>
        <begin position="24"/>
        <end position="69"/>
    </location>
</feature>
<dbReference type="KEGG" id="mei:Msip34_0416"/>
<evidence type="ECO:0000259" key="1">
    <source>
        <dbReference type="Pfam" id="PF04773"/>
    </source>
</evidence>
<organism evidence="3 4">
    <name type="scientific">Methylovorus glucosotrophus (strain SIP3-4)</name>
    <dbReference type="NCBI Taxonomy" id="582744"/>
    <lineage>
        <taxon>Bacteria</taxon>
        <taxon>Pseudomonadati</taxon>
        <taxon>Pseudomonadota</taxon>
        <taxon>Betaproteobacteria</taxon>
        <taxon>Nitrosomonadales</taxon>
        <taxon>Methylophilaceae</taxon>
        <taxon>Methylovorus</taxon>
    </lineage>
</organism>
<dbReference type="Gene3D" id="3.55.50.30">
    <property type="match status" value="1"/>
</dbReference>
<reference evidence="3 4" key="2">
    <citation type="journal article" date="2011" name="J. Bacteriol.">
        <title>Genomes of three methylotrophs from a single niche uncover genetic and metabolic divergence of Methylophilaceae.</title>
        <authorList>
            <person name="Lapidus A."/>
            <person name="Clum A."/>
            <person name="Labutti K."/>
            <person name="Kaluzhnaya M.G."/>
            <person name="Lim S."/>
            <person name="Beck D.A."/>
            <person name="Glavina Del Rio T."/>
            <person name="Nolan M."/>
            <person name="Mavromatis K."/>
            <person name="Huntemann M."/>
            <person name="Lucas S."/>
            <person name="Lidstrom M.E."/>
            <person name="Ivanova N."/>
            <person name="Chistoserdova L."/>
        </authorList>
    </citation>
    <scope>NUCLEOTIDE SEQUENCE [LARGE SCALE GENOMIC DNA]</scope>
    <source>
        <strain evidence="3 4">SIP3-4</strain>
    </source>
</reference>
<dbReference type="HOGENOM" id="CLU_050192_0_0_4"/>
<sequence>MPDDMPTPASSAGMTQPSMAEIRQQAAEWLIQLSEAESDTQRAALQAACQAWQQQHPGHAEIFRQMQTLWQSLADHGDTAKPKRSKGRRKALIGTALSALLLLGGLQLPTTRYWLADERTSTGEIRQISLSDGSRITLNTHSAVDIRFDAHTRTIRLTEGEVLAEVAHDPQQRPFIVENRDGTATALGTRYLVRQDADSSTVTVLESTVAVKPRHSATISKVYAGEQLRFDAQQAYTLMPAPALADSWHMQRLVFEDAPLSAVIARLAEYRPGLLKLRTNTQAFRFTGVLPTDDSDKALSILQQALPIRIQRFSNYIVLVDAGNEPAANR</sequence>
<dbReference type="PIRSF" id="PIRSF018266">
    <property type="entry name" value="FecR"/>
    <property type="match status" value="1"/>
</dbReference>
<dbReference type="Gene3D" id="2.60.120.1440">
    <property type="match status" value="1"/>
</dbReference>
<name>C6X944_METGS</name>
<dbReference type="InterPro" id="IPR006860">
    <property type="entry name" value="FecR"/>
</dbReference>
<dbReference type="RefSeq" id="WP_015829334.1">
    <property type="nucleotide sequence ID" value="NC_012969.1"/>
</dbReference>
<proteinExistence type="predicted"/>
<evidence type="ECO:0000313" key="4">
    <source>
        <dbReference type="Proteomes" id="UP000002743"/>
    </source>
</evidence>
<dbReference type="Pfam" id="PF16220">
    <property type="entry name" value="DUF4880"/>
    <property type="match status" value="1"/>
</dbReference>
<protein>
    <submittedName>
        <fullName evidence="3">Anti-FecI sigma factor, FecR</fullName>
    </submittedName>
</protein>
<gene>
    <name evidence="3" type="ordered locus">Msip34_0416</name>
</gene>
<dbReference type="PANTHER" id="PTHR30273:SF2">
    <property type="entry name" value="PROTEIN FECR"/>
    <property type="match status" value="1"/>
</dbReference>
<dbReference type="GO" id="GO:0016989">
    <property type="term" value="F:sigma factor antagonist activity"/>
    <property type="evidence" value="ECO:0007669"/>
    <property type="project" value="TreeGrafter"/>
</dbReference>
<dbReference type="Pfam" id="PF04773">
    <property type="entry name" value="FecR"/>
    <property type="match status" value="1"/>
</dbReference>
<keyword evidence="4" id="KW-1185">Reference proteome</keyword>
<dbReference type="Proteomes" id="UP000002743">
    <property type="component" value="Chromosome"/>
</dbReference>
<dbReference type="InterPro" id="IPR012373">
    <property type="entry name" value="Ferrdict_sens_TM"/>
</dbReference>
<accession>C6X944</accession>
<evidence type="ECO:0000313" key="3">
    <source>
        <dbReference type="EMBL" id="ACT49664.1"/>
    </source>
</evidence>
<dbReference type="eggNOG" id="COG3712">
    <property type="taxonomic scope" value="Bacteria"/>
</dbReference>